<dbReference type="SUPFAM" id="SSF49899">
    <property type="entry name" value="Concanavalin A-like lectins/glucanases"/>
    <property type="match status" value="6"/>
</dbReference>
<dbReference type="InterPro" id="IPR011871">
    <property type="entry name" value="Fib_succ_major"/>
</dbReference>
<dbReference type="SMART" id="SM00560">
    <property type="entry name" value="LamGL"/>
    <property type="match status" value="3"/>
</dbReference>
<dbReference type="Pfam" id="PF10102">
    <property type="entry name" value="DUF2341"/>
    <property type="match status" value="1"/>
</dbReference>
<feature type="domain" description="LamG-like jellyroll fold" evidence="4">
    <location>
        <begin position="606"/>
        <end position="732"/>
    </location>
</feature>
<evidence type="ECO:0000256" key="2">
    <source>
        <dbReference type="ARBA" id="ARBA00023157"/>
    </source>
</evidence>
<keyword evidence="3" id="KW-0812">Transmembrane</keyword>
<comment type="caution">
    <text evidence="5">The sequence shown here is derived from an EMBL/GenBank/DDBJ whole genome shotgun (WGS) entry which is preliminary data.</text>
</comment>
<accession>A0A1F5TS09</accession>
<dbReference type="InterPro" id="IPR018765">
    <property type="entry name" value="DUF2341"/>
</dbReference>
<evidence type="ECO:0000259" key="4">
    <source>
        <dbReference type="SMART" id="SM00560"/>
    </source>
</evidence>
<organism evidence="5 6">
    <name type="scientific">Candidatus Falkowbacteria bacterium RIFOXYD2_FULL_34_120</name>
    <dbReference type="NCBI Taxonomy" id="1798007"/>
    <lineage>
        <taxon>Bacteria</taxon>
        <taxon>Candidatus Falkowiibacteriota</taxon>
    </lineage>
</organism>
<keyword evidence="1" id="KW-0732">Signal</keyword>
<keyword evidence="2" id="KW-1015">Disulfide bond</keyword>
<proteinExistence type="predicted"/>
<dbReference type="Proteomes" id="UP000177579">
    <property type="component" value="Unassembled WGS sequence"/>
</dbReference>
<dbReference type="InterPro" id="IPR013320">
    <property type="entry name" value="ConA-like_dom_sf"/>
</dbReference>
<dbReference type="PANTHER" id="PTHR47635:SF2">
    <property type="entry name" value="LAMG-LIKE JELLYROLL FOLD DOMAIN-CONTAINING PROTEIN"/>
    <property type="match status" value="1"/>
</dbReference>
<evidence type="ECO:0000313" key="5">
    <source>
        <dbReference type="EMBL" id="OGF41577.1"/>
    </source>
</evidence>
<keyword evidence="3" id="KW-1133">Transmembrane helix</keyword>
<sequence>MFKDKILNFKFTRRIGGILLSVVLMIVLTIGVFLFFNQPKAAEATWWNDAWQFRQSIQVTNNTSTENNVYISVTLDTATASTSMQADCGDFRFTRENGEVLPYYIVSGCRTATNVIHINFPIFDAGQQAIYFYYGNASAENGFAASDFATEASNYTIGAIGTAETGPGPVGYWSFDEGYGTVAHDESGQGNDGTITGATWKDESECVVGECLGFDGINDKVMISATTPVVNTVVFWVKATTTTASFLKLNDVARISASNGIVSASGFSSSTIYVNGTVKSDMTANAWYMIAITTATAINATSTIIGFSNNQYFGGYIDEVKIYPYARTADQIKQDYAAGLAGMKSNTGVSATFGSASDKWLSDGLVGYWKMDETATTSGAIDSSGNGNDGIYYGDASTTAGKFGNGGVFDGFGDHVDFSLNNDIRTISFWLKADNLTNNYFFFFPSSLDHVEISNYHITTGNINSLVYIDGIAITSVNDYNWHHIVIITETAIIGNSMHIGDMQGPPYYIGQIDEVRIYNRALSPREVRHLYEWAPGPVLHLKMDEKSGVTAHDSSGYGNNGTLIYMATSTNSGWTRGKYGSALNFDGVDDYVNADASLYAFDENDNFTISVWVNFDDITAQTGLIAGQSHSSYRLLQSNNQILWQLDSGNVNLYSNNTFNTGKWYYVTALYENSKTVSLYINGVLDNSVVDATLAWTGFLTMRIGKPFDDNFYFKGIIDDVKIYNYARTQKQILEDMSGSASGGNGGRASKYPVLHLSFDEGYGETPHDSSVYGNDGTVFCGVGGANTATSSVWSKNGKINGGMELDGIDDYIDASDEDFYDFWGTDSFAVSVWVKYAGNGGSKPNEAAIIEKWSGGSGGYTFVLRNRRFAGMPGQLYCNRYDGSNSTPVRSEQTDLNDNEWHHILCVHNGENKTMTMYVDGVLSSSTPYTSALGDTTNSQPWHIGRRGGTYNNQFGGQVDELKIWNYALNEDEIKQEYNSSSAFIMGGIDKSANDNGTTTTGASTEYCVPGDTSKCSPPVLELKMDKKSGDTAYDTSGNGNDGTLMNMATSTNGGHVQGIIGSALGFDGVDDWVRIEDFDSSNSMTWSFWLKPNILDGSTDLFSKTDWATQKEWRINLDVDEIELQISNNGAGDEEQVTTDFNLEINKWTYVVVQYDNGVFNVYKNGVLKNDDGDFISQLSIYNGTRYIEIGEGLMNDYNGVIDDLKIYNYARTPAQVAWDYNKGKPIAHWKFDECAGSVIHDEFGNGNHGALVLGASGVTTTGTCASSSNSFWYNGRSGKRNSSGDFDGLDDYIDVGDISLNINSVSFWLKQDYMYQNIIDLDGGTHTIGIYDSKITANGFSSPTIYIDGENKETLPDTAWHHVLVTTATAIDANNLDVGRIASGYFVGQLDELKLYNYELTTTQVITDFSGGSLGFGYSGATSGSTLTFNWTCGVHTIQDIDGNTYPTVLLGTQCWMAENLMVSRNADGSAVNGTGNSNTTPPAAYGDTNGGHDGADANWEEKEGYLYNWQDAMNGSTATSAQGICPDGWHVPSNFEVVDLERYICEQEGNGSCDTTFPKDYSTNTGWIGTNEGRELKSITNVNGAAEASNGDDGYGFSLYLTGFKSGTSFLQRGTGAYIWTSNSLSPNAWVHAFWYAENRIARYLTDKGNGMSVRCVKD</sequence>
<evidence type="ECO:0000256" key="3">
    <source>
        <dbReference type="SAM" id="Phobius"/>
    </source>
</evidence>
<reference evidence="5 6" key="1">
    <citation type="journal article" date="2016" name="Nat. Commun.">
        <title>Thousands of microbial genomes shed light on interconnected biogeochemical processes in an aquifer system.</title>
        <authorList>
            <person name="Anantharaman K."/>
            <person name="Brown C.T."/>
            <person name="Hug L.A."/>
            <person name="Sharon I."/>
            <person name="Castelle C.J."/>
            <person name="Probst A.J."/>
            <person name="Thomas B.C."/>
            <person name="Singh A."/>
            <person name="Wilkins M.J."/>
            <person name="Karaoz U."/>
            <person name="Brodie E.L."/>
            <person name="Williams K.H."/>
            <person name="Hubbard S.S."/>
            <person name="Banfield J.F."/>
        </authorList>
    </citation>
    <scope>NUCLEOTIDE SEQUENCE [LARGE SCALE GENOMIC DNA]</scope>
</reference>
<keyword evidence="3" id="KW-0472">Membrane</keyword>
<feature type="domain" description="LamG-like jellyroll fold" evidence="4">
    <location>
        <begin position="1085"/>
        <end position="1218"/>
    </location>
</feature>
<dbReference type="NCBIfam" id="TIGR02145">
    <property type="entry name" value="Fib_succ_major"/>
    <property type="match status" value="1"/>
</dbReference>
<dbReference type="Gene3D" id="2.60.120.200">
    <property type="match status" value="8"/>
</dbReference>
<dbReference type="Pfam" id="PF09603">
    <property type="entry name" value="Fib_succ_major"/>
    <property type="match status" value="1"/>
</dbReference>
<gene>
    <name evidence="5" type="ORF">A2531_02725</name>
</gene>
<dbReference type="EMBL" id="MFGO01000008">
    <property type="protein sequence ID" value="OGF41577.1"/>
    <property type="molecule type" value="Genomic_DNA"/>
</dbReference>
<name>A0A1F5TS09_9BACT</name>
<dbReference type="Pfam" id="PF13385">
    <property type="entry name" value="Laminin_G_3"/>
    <property type="match status" value="3"/>
</dbReference>
<evidence type="ECO:0000256" key="1">
    <source>
        <dbReference type="ARBA" id="ARBA00022729"/>
    </source>
</evidence>
<evidence type="ECO:0000313" key="6">
    <source>
        <dbReference type="Proteomes" id="UP000177579"/>
    </source>
</evidence>
<dbReference type="InterPro" id="IPR006558">
    <property type="entry name" value="LamG-like"/>
</dbReference>
<feature type="domain" description="LamG-like jellyroll fold" evidence="4">
    <location>
        <begin position="828"/>
        <end position="974"/>
    </location>
</feature>
<protein>
    <recommendedName>
        <fullName evidence="4">LamG-like jellyroll fold domain-containing protein</fullName>
    </recommendedName>
</protein>
<dbReference type="PANTHER" id="PTHR47635">
    <property type="entry name" value="CUB DOMAIN-CONTAINING PROTEIN"/>
    <property type="match status" value="1"/>
</dbReference>
<feature type="transmembrane region" description="Helical" evidence="3">
    <location>
        <begin position="15"/>
        <end position="36"/>
    </location>
</feature>